<feature type="compositionally biased region" description="Basic residues" evidence="1">
    <location>
        <begin position="75"/>
        <end position="88"/>
    </location>
</feature>
<accession>A0AAV4HZW6</accession>
<feature type="region of interest" description="Disordered" evidence="1">
    <location>
        <begin position="63"/>
        <end position="88"/>
    </location>
</feature>
<sequence>MFPPATISRLYRFPPATFSRLYRFSPATISRLYSECDLKTNHISPQQTNKHQSKFNSLQLKIGHEKPADHEPGRLPRRTSMKKKQKQNNKNHCIFGGLFETGKKTKLEVQTATHALPRCSYCKMKKTKGQM</sequence>
<dbReference type="EMBL" id="BMAT01005937">
    <property type="protein sequence ID" value="GFS02873.1"/>
    <property type="molecule type" value="Genomic_DNA"/>
</dbReference>
<name>A0AAV4HZW6_9GAST</name>
<reference evidence="2 3" key="1">
    <citation type="journal article" date="2021" name="Elife">
        <title>Chloroplast acquisition without the gene transfer in kleptoplastic sea slugs, Plakobranchus ocellatus.</title>
        <authorList>
            <person name="Maeda T."/>
            <person name="Takahashi S."/>
            <person name="Yoshida T."/>
            <person name="Shimamura S."/>
            <person name="Takaki Y."/>
            <person name="Nagai Y."/>
            <person name="Toyoda A."/>
            <person name="Suzuki Y."/>
            <person name="Arimoto A."/>
            <person name="Ishii H."/>
            <person name="Satoh N."/>
            <person name="Nishiyama T."/>
            <person name="Hasebe M."/>
            <person name="Maruyama T."/>
            <person name="Minagawa J."/>
            <person name="Obokata J."/>
            <person name="Shigenobu S."/>
        </authorList>
    </citation>
    <scope>NUCLEOTIDE SEQUENCE [LARGE SCALE GENOMIC DNA]</scope>
</reference>
<dbReference type="Proteomes" id="UP000762676">
    <property type="component" value="Unassembled WGS sequence"/>
</dbReference>
<evidence type="ECO:0000313" key="2">
    <source>
        <dbReference type="EMBL" id="GFS02873.1"/>
    </source>
</evidence>
<protein>
    <submittedName>
        <fullName evidence="2">Uncharacterized protein</fullName>
    </submittedName>
</protein>
<dbReference type="AlphaFoldDB" id="A0AAV4HZW6"/>
<proteinExistence type="predicted"/>
<organism evidence="2 3">
    <name type="scientific">Elysia marginata</name>
    <dbReference type="NCBI Taxonomy" id="1093978"/>
    <lineage>
        <taxon>Eukaryota</taxon>
        <taxon>Metazoa</taxon>
        <taxon>Spiralia</taxon>
        <taxon>Lophotrochozoa</taxon>
        <taxon>Mollusca</taxon>
        <taxon>Gastropoda</taxon>
        <taxon>Heterobranchia</taxon>
        <taxon>Euthyneura</taxon>
        <taxon>Panpulmonata</taxon>
        <taxon>Sacoglossa</taxon>
        <taxon>Placobranchoidea</taxon>
        <taxon>Plakobranchidae</taxon>
        <taxon>Elysia</taxon>
    </lineage>
</organism>
<feature type="compositionally biased region" description="Basic and acidic residues" evidence="1">
    <location>
        <begin position="63"/>
        <end position="74"/>
    </location>
</feature>
<comment type="caution">
    <text evidence="2">The sequence shown here is derived from an EMBL/GenBank/DDBJ whole genome shotgun (WGS) entry which is preliminary data.</text>
</comment>
<keyword evidence="3" id="KW-1185">Reference proteome</keyword>
<evidence type="ECO:0000313" key="3">
    <source>
        <dbReference type="Proteomes" id="UP000762676"/>
    </source>
</evidence>
<gene>
    <name evidence="2" type="ORF">ElyMa_002874800</name>
</gene>
<evidence type="ECO:0000256" key="1">
    <source>
        <dbReference type="SAM" id="MobiDB-lite"/>
    </source>
</evidence>